<dbReference type="Gene3D" id="3.10.10.10">
    <property type="entry name" value="HIV Type 1 Reverse Transcriptase, subunit A, domain 1"/>
    <property type="match status" value="2"/>
</dbReference>
<keyword evidence="6" id="KW-0229">DNA integration</keyword>
<dbReference type="GO" id="GO:0003964">
    <property type="term" value="F:RNA-directed DNA polymerase activity"/>
    <property type="evidence" value="ECO:0007669"/>
    <property type="project" value="UniProtKB-KW"/>
</dbReference>
<dbReference type="InterPro" id="IPR056924">
    <property type="entry name" value="SH3_Tf2-1"/>
</dbReference>
<protein>
    <recommendedName>
        <fullName evidence="15">DNA/RNA polymerases superfamily protein</fullName>
    </recommendedName>
</protein>
<dbReference type="GO" id="GO:0006508">
    <property type="term" value="P:proteolysis"/>
    <property type="evidence" value="ECO:0007669"/>
    <property type="project" value="UniProtKB-KW"/>
</dbReference>
<feature type="domain" description="Integrase zinc-binding" evidence="11">
    <location>
        <begin position="287"/>
        <end position="329"/>
    </location>
</feature>
<accession>A0A1U8KHC4</accession>
<evidence type="ECO:0000256" key="1">
    <source>
        <dbReference type="ARBA" id="ARBA00022670"/>
    </source>
</evidence>
<dbReference type="GO" id="GO:0004190">
    <property type="term" value="F:aspartic-type endopeptidase activity"/>
    <property type="evidence" value="ECO:0007669"/>
    <property type="project" value="UniProtKB-KW"/>
</dbReference>
<dbReference type="PaxDb" id="3635-A0A1U8KHC4"/>
<evidence type="ECO:0000256" key="5">
    <source>
        <dbReference type="ARBA" id="ARBA00022842"/>
    </source>
</evidence>
<keyword evidence="10" id="KW-0233">DNA recombination</keyword>
<keyword evidence="13" id="KW-1185">Reference proteome</keyword>
<keyword evidence="2" id="KW-0479">Metal-binding</keyword>
<evidence type="ECO:0000313" key="13">
    <source>
        <dbReference type="Proteomes" id="UP000818029"/>
    </source>
</evidence>
<keyword evidence="9" id="KW-0238">DNA-binding</keyword>
<dbReference type="GO" id="GO:0003677">
    <property type="term" value="F:DNA binding"/>
    <property type="evidence" value="ECO:0007669"/>
    <property type="project" value="UniProtKB-KW"/>
</dbReference>
<evidence type="ECO:0000259" key="12">
    <source>
        <dbReference type="Pfam" id="PF24626"/>
    </source>
</evidence>
<keyword evidence="7" id="KW-0695">RNA-directed DNA polymerase</keyword>
<dbReference type="Pfam" id="PF17921">
    <property type="entry name" value="Integrase_H2C2"/>
    <property type="match status" value="1"/>
</dbReference>
<dbReference type="GeneID" id="107915467"/>
<dbReference type="RefSeq" id="XP_016700114.1">
    <property type="nucleotide sequence ID" value="XM_016844625.1"/>
</dbReference>
<reference evidence="14" key="2">
    <citation type="submission" date="2025-08" db="UniProtKB">
        <authorList>
            <consortium name="RefSeq"/>
        </authorList>
    </citation>
    <scope>IDENTIFICATION</scope>
</reference>
<evidence type="ECO:0000313" key="14">
    <source>
        <dbReference type="RefSeq" id="XP_016700114.1"/>
    </source>
</evidence>
<dbReference type="AlphaFoldDB" id="A0A1U8KHC4"/>
<evidence type="ECO:0000256" key="3">
    <source>
        <dbReference type="ARBA" id="ARBA00022750"/>
    </source>
</evidence>
<keyword evidence="8" id="KW-0808">Transferase</keyword>
<dbReference type="Gene3D" id="1.10.340.70">
    <property type="match status" value="1"/>
</dbReference>
<evidence type="ECO:0000256" key="6">
    <source>
        <dbReference type="ARBA" id="ARBA00022908"/>
    </source>
</evidence>
<sequence length="451" mass="51982">MIMVGERQDYLSNVISALVVDKLVQNGCEAYLAYVFDSAPEKLLVRDICTMRKFPDVFPDKLPRVPPDREVEFGINLLLGIAPVSIALYHLAPKELTELKAQLQELINRGFIRLSVSLWGAPFRGGSFFSKIDLRSGYHQLKVKEIDVYKTTFRTRYGHYEFLEVTFLGHVVTVDPKKIEAIVQWKQPKNVFDLRNFLGLAGYYRRLVEGFYLIVSPLIKLLQYHPGKANVVTNALSLRAMIDLRAMLAHLSLVEDRGLLAELQASDFSLNSDNVPCFKGHICVPNDKELRHLILQEAHNSPYAMHPDGNKMYRDLRELYWWPGLKRKILGPKLVSETENTVRVIRDRLNAVSDRQKSYADLRRKDIEFAIGDQVFLRVSPWKRSSVSNAKGKLSQKFIGPYHMLKRFGPVAYQLELPPELNWIYNVFHVSMLRRYQSDSSHIVTVDENEF</sequence>
<evidence type="ECO:0000256" key="2">
    <source>
        <dbReference type="ARBA" id="ARBA00022723"/>
    </source>
</evidence>
<dbReference type="InterPro" id="IPR041588">
    <property type="entry name" value="Integrase_H2C2"/>
</dbReference>
<keyword evidence="5" id="KW-0460">Magnesium</keyword>
<keyword evidence="8" id="KW-0239">DNA-directed DNA polymerase</keyword>
<evidence type="ECO:0000256" key="4">
    <source>
        <dbReference type="ARBA" id="ARBA00022801"/>
    </source>
</evidence>
<evidence type="ECO:0000256" key="10">
    <source>
        <dbReference type="ARBA" id="ARBA00023172"/>
    </source>
</evidence>
<dbReference type="Proteomes" id="UP000818029">
    <property type="component" value="Chromosome D10"/>
</dbReference>
<dbReference type="GO" id="GO:0006310">
    <property type="term" value="P:DNA recombination"/>
    <property type="evidence" value="ECO:0007669"/>
    <property type="project" value="UniProtKB-KW"/>
</dbReference>
<dbReference type="GO" id="GO:0003887">
    <property type="term" value="F:DNA-directed DNA polymerase activity"/>
    <property type="evidence" value="ECO:0007669"/>
    <property type="project" value="UniProtKB-KW"/>
</dbReference>
<dbReference type="InterPro" id="IPR043128">
    <property type="entry name" value="Rev_trsase/Diguanyl_cyclase"/>
</dbReference>
<dbReference type="PANTHER" id="PTHR37984:SF5">
    <property type="entry name" value="PROTEIN NYNRIN-LIKE"/>
    <property type="match status" value="1"/>
</dbReference>
<keyword evidence="3" id="KW-0064">Aspartyl protease</keyword>
<dbReference type="InterPro" id="IPR043502">
    <property type="entry name" value="DNA/RNA_pol_sf"/>
</dbReference>
<reference evidence="13" key="1">
    <citation type="journal article" date="2020" name="Nat. Genet.">
        <title>Genomic diversifications of five Gossypium allopolyploid species and their impact on cotton improvement.</title>
        <authorList>
            <person name="Chen Z.J."/>
            <person name="Sreedasyam A."/>
            <person name="Ando A."/>
            <person name="Song Q."/>
            <person name="De Santiago L.M."/>
            <person name="Hulse-Kemp A.M."/>
            <person name="Ding M."/>
            <person name="Ye W."/>
            <person name="Kirkbride R.C."/>
            <person name="Jenkins J."/>
            <person name="Plott C."/>
            <person name="Lovell J."/>
            <person name="Lin Y.M."/>
            <person name="Vaughn R."/>
            <person name="Liu B."/>
            <person name="Simpson S."/>
            <person name="Scheffler B.E."/>
            <person name="Wen L."/>
            <person name="Saski C.A."/>
            <person name="Grover C.E."/>
            <person name="Hu G."/>
            <person name="Conover J.L."/>
            <person name="Carlson J.W."/>
            <person name="Shu S."/>
            <person name="Boston L.B."/>
            <person name="Williams M."/>
            <person name="Peterson D.G."/>
            <person name="McGee K."/>
            <person name="Jones D.C."/>
            <person name="Wendel J.F."/>
            <person name="Stelly D.M."/>
            <person name="Grimwood J."/>
            <person name="Schmutz J."/>
        </authorList>
    </citation>
    <scope>NUCLEOTIDE SEQUENCE [LARGE SCALE GENOMIC DNA]</scope>
    <source>
        <strain evidence="13">cv. TM-1</strain>
    </source>
</reference>
<evidence type="ECO:0000256" key="8">
    <source>
        <dbReference type="ARBA" id="ARBA00022932"/>
    </source>
</evidence>
<dbReference type="PANTHER" id="PTHR37984">
    <property type="entry name" value="PROTEIN CBG26694"/>
    <property type="match status" value="1"/>
</dbReference>
<keyword evidence="1" id="KW-0645">Protease</keyword>
<evidence type="ECO:0000256" key="7">
    <source>
        <dbReference type="ARBA" id="ARBA00022918"/>
    </source>
</evidence>
<keyword evidence="4" id="KW-0378">Hydrolase</keyword>
<dbReference type="InterPro" id="IPR050951">
    <property type="entry name" value="Retrovirus_Pol_polyprotein"/>
</dbReference>
<evidence type="ECO:0000256" key="9">
    <source>
        <dbReference type="ARBA" id="ARBA00023125"/>
    </source>
</evidence>
<dbReference type="GO" id="GO:0015074">
    <property type="term" value="P:DNA integration"/>
    <property type="evidence" value="ECO:0007669"/>
    <property type="project" value="UniProtKB-KW"/>
</dbReference>
<name>A0A1U8KHC4_GOSHI</name>
<gene>
    <name evidence="14" type="primary">LOC107915467</name>
</gene>
<evidence type="ECO:0000259" key="11">
    <source>
        <dbReference type="Pfam" id="PF17921"/>
    </source>
</evidence>
<dbReference type="GO" id="GO:0046872">
    <property type="term" value="F:metal ion binding"/>
    <property type="evidence" value="ECO:0007669"/>
    <property type="project" value="UniProtKB-KW"/>
</dbReference>
<keyword evidence="8" id="KW-0548">Nucleotidyltransferase</keyword>
<feature type="domain" description="Tf2-1-like SH3-like" evidence="12">
    <location>
        <begin position="372"/>
        <end position="436"/>
    </location>
</feature>
<organism evidence="13 14">
    <name type="scientific">Gossypium hirsutum</name>
    <name type="common">Upland cotton</name>
    <name type="synonym">Gossypium mexicanum</name>
    <dbReference type="NCBI Taxonomy" id="3635"/>
    <lineage>
        <taxon>Eukaryota</taxon>
        <taxon>Viridiplantae</taxon>
        <taxon>Streptophyta</taxon>
        <taxon>Embryophyta</taxon>
        <taxon>Tracheophyta</taxon>
        <taxon>Spermatophyta</taxon>
        <taxon>Magnoliopsida</taxon>
        <taxon>eudicotyledons</taxon>
        <taxon>Gunneridae</taxon>
        <taxon>Pentapetalae</taxon>
        <taxon>rosids</taxon>
        <taxon>malvids</taxon>
        <taxon>Malvales</taxon>
        <taxon>Malvaceae</taxon>
        <taxon>Malvoideae</taxon>
        <taxon>Gossypium</taxon>
    </lineage>
</organism>
<dbReference type="SUPFAM" id="SSF56672">
    <property type="entry name" value="DNA/RNA polymerases"/>
    <property type="match status" value="1"/>
</dbReference>
<evidence type="ECO:0008006" key="15">
    <source>
        <dbReference type="Google" id="ProtNLM"/>
    </source>
</evidence>
<dbReference type="Pfam" id="PF24626">
    <property type="entry name" value="SH3_Tf2-1"/>
    <property type="match status" value="1"/>
</dbReference>
<dbReference type="KEGG" id="ghi:107915467"/>
<dbReference type="Gene3D" id="3.30.70.270">
    <property type="match status" value="2"/>
</dbReference>
<proteinExistence type="predicted"/>